<dbReference type="KEGG" id="aqu:109592145"/>
<dbReference type="Proteomes" id="UP000007879">
    <property type="component" value="Unassembled WGS sequence"/>
</dbReference>
<evidence type="ECO:0000313" key="3">
    <source>
        <dbReference type="Proteomes" id="UP000007879"/>
    </source>
</evidence>
<protein>
    <recommendedName>
        <fullName evidence="1">Ubiquitin carboxyl-terminal hydrolase 47 C-terminal domain-containing protein</fullName>
    </recommendedName>
</protein>
<dbReference type="AlphaFoldDB" id="A0AAN0K1T8"/>
<name>A0AAN0K1T8_AMPQE</name>
<keyword evidence="3" id="KW-1185">Reference proteome</keyword>
<dbReference type="GeneID" id="109592145"/>
<dbReference type="InterPro" id="IPR045578">
    <property type="entry name" value="USP47_C"/>
</dbReference>
<proteinExistence type="predicted"/>
<organism evidence="2 3">
    <name type="scientific">Amphimedon queenslandica</name>
    <name type="common">Sponge</name>
    <dbReference type="NCBI Taxonomy" id="400682"/>
    <lineage>
        <taxon>Eukaryota</taxon>
        <taxon>Metazoa</taxon>
        <taxon>Porifera</taxon>
        <taxon>Demospongiae</taxon>
        <taxon>Heteroscleromorpha</taxon>
        <taxon>Haplosclerida</taxon>
        <taxon>Niphatidae</taxon>
        <taxon>Amphimedon</taxon>
    </lineage>
</organism>
<evidence type="ECO:0000313" key="2">
    <source>
        <dbReference type="EnsemblMetazoa" id="XP_019863243.1"/>
    </source>
</evidence>
<reference evidence="2" key="2">
    <citation type="submission" date="2024-06" db="UniProtKB">
        <authorList>
            <consortium name="EnsemblMetazoa"/>
        </authorList>
    </citation>
    <scope>IDENTIFICATION</scope>
</reference>
<evidence type="ECO:0000259" key="1">
    <source>
        <dbReference type="Pfam" id="PF19718"/>
    </source>
</evidence>
<dbReference type="EnsemblMetazoa" id="XM_020007684.1">
    <property type="protein sequence ID" value="XP_019863243.1"/>
    <property type="gene ID" value="LOC109592145"/>
</dbReference>
<sequence length="293" mass="34203">MRLVMREKDYWNDTFKIRDISDVGGTLKEILKMRGHNTSHTQLLYVSSDPEDYQKEFEDSLMNKCIEFHFNSILLDIIIPPGPEALPTTTIRRKGRVVMKIISMEDESKGKERKIQVKVDKRTTLAQLKEELVPLIGVVSTGFEVYRISGNEEYEMKRLDEILMNISESKLIVRLSPLRVEEYRIKLYLLQVNSIEFCKFMLKSIATKDTPVREFKKQIIEEAKVQGIDYVLKLDKMRLREKNGASPGRVYLDDMLVNTSSFKEMYIEPLKGQYISVYCILYNASFDIFVVKL</sequence>
<dbReference type="RefSeq" id="XP_019863243.1">
    <property type="nucleotide sequence ID" value="XM_020007684.1"/>
</dbReference>
<dbReference type="Pfam" id="PF19718">
    <property type="entry name" value="USP47_C"/>
    <property type="match status" value="1"/>
</dbReference>
<reference evidence="3" key="1">
    <citation type="journal article" date="2010" name="Nature">
        <title>The Amphimedon queenslandica genome and the evolution of animal complexity.</title>
        <authorList>
            <person name="Srivastava M."/>
            <person name="Simakov O."/>
            <person name="Chapman J."/>
            <person name="Fahey B."/>
            <person name="Gauthier M.E."/>
            <person name="Mitros T."/>
            <person name="Richards G.S."/>
            <person name="Conaco C."/>
            <person name="Dacre M."/>
            <person name="Hellsten U."/>
            <person name="Larroux C."/>
            <person name="Putnam N.H."/>
            <person name="Stanke M."/>
            <person name="Adamska M."/>
            <person name="Darling A."/>
            <person name="Degnan S.M."/>
            <person name="Oakley T.H."/>
            <person name="Plachetzki D.C."/>
            <person name="Zhai Y."/>
            <person name="Adamski M."/>
            <person name="Calcino A."/>
            <person name="Cummins S.F."/>
            <person name="Goodstein D.M."/>
            <person name="Harris C."/>
            <person name="Jackson D.J."/>
            <person name="Leys S.P."/>
            <person name="Shu S."/>
            <person name="Woodcroft B.J."/>
            <person name="Vervoort M."/>
            <person name="Kosik K.S."/>
            <person name="Manning G."/>
            <person name="Degnan B.M."/>
            <person name="Rokhsar D.S."/>
        </authorList>
    </citation>
    <scope>NUCLEOTIDE SEQUENCE [LARGE SCALE GENOMIC DNA]</scope>
</reference>
<accession>A0AAN0K1T8</accession>
<feature type="domain" description="Ubiquitin carboxyl-terminal hydrolase 47 C-terminal" evidence="1">
    <location>
        <begin position="184"/>
        <end position="274"/>
    </location>
</feature>